<feature type="domain" description="PAS" evidence="10">
    <location>
        <begin position="477"/>
        <end position="529"/>
    </location>
</feature>
<evidence type="ECO:0000256" key="5">
    <source>
        <dbReference type="ARBA" id="ARBA00022777"/>
    </source>
</evidence>
<dbReference type="Gene3D" id="3.30.450.20">
    <property type="entry name" value="PAS domain"/>
    <property type="match status" value="4"/>
</dbReference>
<dbReference type="InterPro" id="IPR013656">
    <property type="entry name" value="PAS_4"/>
</dbReference>
<dbReference type="Gene3D" id="3.40.50.2300">
    <property type="match status" value="1"/>
</dbReference>
<dbReference type="PRINTS" id="PR00344">
    <property type="entry name" value="BCTRLSENSOR"/>
</dbReference>
<dbReference type="PROSITE" id="PS50112">
    <property type="entry name" value="PAS"/>
    <property type="match status" value="2"/>
</dbReference>
<dbReference type="Pfam" id="PF00512">
    <property type="entry name" value="HisKA"/>
    <property type="match status" value="1"/>
</dbReference>
<gene>
    <name evidence="12" type="ORF">EV684_11719</name>
</gene>
<keyword evidence="5" id="KW-0418">Kinase</keyword>
<evidence type="ECO:0000259" key="8">
    <source>
        <dbReference type="PROSITE" id="PS50109"/>
    </source>
</evidence>
<dbReference type="InterPro" id="IPR035965">
    <property type="entry name" value="PAS-like_dom_sf"/>
</dbReference>
<dbReference type="InterPro" id="IPR000014">
    <property type="entry name" value="PAS"/>
</dbReference>
<evidence type="ECO:0000313" key="12">
    <source>
        <dbReference type="EMBL" id="TCO98374.1"/>
    </source>
</evidence>
<evidence type="ECO:0000256" key="3">
    <source>
        <dbReference type="ARBA" id="ARBA00022553"/>
    </source>
</evidence>
<dbReference type="Pfam" id="PF08448">
    <property type="entry name" value="PAS_4"/>
    <property type="match status" value="1"/>
</dbReference>
<feature type="transmembrane region" description="Helical" evidence="7">
    <location>
        <begin position="96"/>
        <end position="116"/>
    </location>
</feature>
<evidence type="ECO:0000256" key="1">
    <source>
        <dbReference type="ARBA" id="ARBA00000085"/>
    </source>
</evidence>
<keyword evidence="7" id="KW-0472">Membrane</keyword>
<dbReference type="SMART" id="SM00091">
    <property type="entry name" value="PAS"/>
    <property type="match status" value="4"/>
</dbReference>
<accession>A0A4R2M0Z3</accession>
<dbReference type="InterPro" id="IPR013655">
    <property type="entry name" value="PAS_fold_3"/>
</dbReference>
<sequence length="1104" mass="119273">MPPLKPPAQAEDDGIASAVRTSQVAEHASALTFSALGSASIAAFVAWALHGLVVTGALAAWGTALLLLLAVRLDLLRRYRAAATTPEAQAPWLLRFRLGIFLSGVIWGSAALLPMIDRQQALAVLTIALAGLSTAALVLGHFDRLAGALFALPAALPITLRVLAEDHPPAPAVLMGVAVALLLGLYGIFAAERHWRQRLALAAARRDEQRSLAAAQESEALLRLIFDHVDEGLLVAGADMRVRTMNPRFSEITRLDPSLGAPGTPVRELLAAQARAGRLGGGDPEAAVERWMALLRDGGHGRSVRRLPDGRTVELRRNPTPDGGFVAVALDITQRDAAETALAEKQRMLALLLDNTAQGFWFIDNALRTTDANPAMCRMLGIERHELLGRTVWEFVDEDQAGILREQMRRREAGEASLYEIRLRRADGSPLWCMNQGTPICDSDGGKIGAIGLFSDIGELRQATELQRRTSRLLEEKSRLLEATLESLPQGVLTLDEQGRTAAWNRRLVEITGVPEELLRSRPALGEFVRWQIDHGGVGPAPGELDPTAREPIEAALRGDLDALPTRYQRTGADGRTLQIETYRSRGGPVVRTFTDITDALHAEQALRESESRFRSLADAAPALVVVCDADGRPEWVNQRWQDFTGCSGADALAEPWDARVHADDQAACHAAFDGARPEARSFAAEYRLRRADGRWGWIAETGVPRRTPDGVLQGWIRHGWDITARKAAEAALIAARDDAERANRAKSEFLSRMSHELRTPLNAVLGFGQLLESDPAEPLTPLQQQRVQQVLRGGRHLLSLIDQVLDLAGIDGGTLGVRLEAVDAAAAVAEACRLVQALAAERGVQLQPPPAPPPGHVLADPVRLRQVLTGLLGNAIQYNQRGGTVSVAWRDDGTRLRLEVRDDGPGIAAADQRRIFKAFERLDGARAATGGAGVGLALAKWLVEAMHGRIGVDSAPGLGSNFWVSLERSSADAGAAAAPARRTVLYVEDNTVNQMLMEAMLARRPEIELLLADDAESGLALAVSARPALVLLDIQLPDADGFELLRRLRERPETQAVPVVAVSADAMPERIAAARAAGFVDYLTKPLEQARLLEAIDRVLDAA</sequence>
<dbReference type="EMBL" id="SLXD01000017">
    <property type="protein sequence ID" value="TCO98374.1"/>
    <property type="molecule type" value="Genomic_DNA"/>
</dbReference>
<dbReference type="InterPro" id="IPR003594">
    <property type="entry name" value="HATPase_dom"/>
</dbReference>
<name>A0A4R2M0Z3_RUBGE</name>
<dbReference type="InterPro" id="IPR001789">
    <property type="entry name" value="Sig_transdc_resp-reg_receiver"/>
</dbReference>
<dbReference type="Pfam" id="PF00072">
    <property type="entry name" value="Response_reg"/>
    <property type="match status" value="1"/>
</dbReference>
<dbReference type="PROSITE" id="PS50113">
    <property type="entry name" value="PAC"/>
    <property type="match status" value="2"/>
</dbReference>
<dbReference type="SUPFAM" id="SSF55785">
    <property type="entry name" value="PYP-like sensor domain (PAS domain)"/>
    <property type="match status" value="4"/>
</dbReference>
<protein>
    <recommendedName>
        <fullName evidence="2">histidine kinase</fullName>
        <ecNumber evidence="2">2.7.13.3</ecNumber>
    </recommendedName>
</protein>
<dbReference type="InterPro" id="IPR036097">
    <property type="entry name" value="HisK_dim/P_sf"/>
</dbReference>
<organism evidence="12 13">
    <name type="scientific">Rubrivivax gelatinosus</name>
    <name type="common">Rhodocyclus gelatinosus</name>
    <name type="synonym">Rhodopseudomonas gelatinosa</name>
    <dbReference type="NCBI Taxonomy" id="28068"/>
    <lineage>
        <taxon>Bacteria</taxon>
        <taxon>Pseudomonadati</taxon>
        <taxon>Pseudomonadota</taxon>
        <taxon>Betaproteobacteria</taxon>
        <taxon>Burkholderiales</taxon>
        <taxon>Sphaerotilaceae</taxon>
        <taxon>Rubrivivax</taxon>
    </lineage>
</organism>
<dbReference type="CDD" id="cd00082">
    <property type="entry name" value="HisKA"/>
    <property type="match status" value="1"/>
</dbReference>
<dbReference type="NCBIfam" id="TIGR00229">
    <property type="entry name" value="sensory_box"/>
    <property type="match status" value="2"/>
</dbReference>
<dbReference type="Gene3D" id="3.30.565.10">
    <property type="entry name" value="Histidine kinase-like ATPase, C-terminal domain"/>
    <property type="match status" value="1"/>
</dbReference>
<keyword evidence="7" id="KW-1133">Transmembrane helix</keyword>
<feature type="domain" description="PAC" evidence="11">
    <location>
        <begin position="683"/>
        <end position="735"/>
    </location>
</feature>
<evidence type="ECO:0000256" key="4">
    <source>
        <dbReference type="ARBA" id="ARBA00022679"/>
    </source>
</evidence>
<dbReference type="InterPro" id="IPR000700">
    <property type="entry name" value="PAS-assoc_C"/>
</dbReference>
<dbReference type="Proteomes" id="UP000295106">
    <property type="component" value="Unassembled WGS sequence"/>
</dbReference>
<dbReference type="InterPro" id="IPR001610">
    <property type="entry name" value="PAC"/>
</dbReference>
<dbReference type="InterPro" id="IPR004358">
    <property type="entry name" value="Sig_transdc_His_kin-like_C"/>
</dbReference>
<keyword evidence="7" id="KW-0812">Transmembrane</keyword>
<feature type="transmembrane region" description="Helical" evidence="7">
    <location>
        <begin position="55"/>
        <end position="75"/>
    </location>
</feature>
<dbReference type="Pfam" id="PF08447">
    <property type="entry name" value="PAS_3"/>
    <property type="match status" value="1"/>
</dbReference>
<dbReference type="PROSITE" id="PS50109">
    <property type="entry name" value="HIS_KIN"/>
    <property type="match status" value="1"/>
</dbReference>
<comment type="caution">
    <text evidence="12">The sequence shown here is derived from an EMBL/GenBank/DDBJ whole genome shotgun (WGS) entry which is preliminary data.</text>
</comment>
<dbReference type="Pfam" id="PF12860">
    <property type="entry name" value="PAS_7"/>
    <property type="match status" value="2"/>
</dbReference>
<dbReference type="PROSITE" id="PS50110">
    <property type="entry name" value="RESPONSE_REGULATORY"/>
    <property type="match status" value="1"/>
</dbReference>
<reference evidence="12 13" key="1">
    <citation type="submission" date="2019-03" db="EMBL/GenBank/DDBJ databases">
        <title>Genomic Encyclopedia of Type Strains, Phase IV (KMG-IV): sequencing the most valuable type-strain genomes for metagenomic binning, comparative biology and taxonomic classification.</title>
        <authorList>
            <person name="Goeker M."/>
        </authorList>
    </citation>
    <scope>NUCLEOTIDE SEQUENCE [LARGE SCALE GENOMIC DNA]</scope>
    <source>
        <strain evidence="12 13">DSM 1709</strain>
    </source>
</reference>
<dbReference type="SMART" id="SM00388">
    <property type="entry name" value="HisKA"/>
    <property type="match status" value="1"/>
</dbReference>
<dbReference type="InterPro" id="IPR036890">
    <property type="entry name" value="HATPase_C_sf"/>
</dbReference>
<evidence type="ECO:0000256" key="2">
    <source>
        <dbReference type="ARBA" id="ARBA00012438"/>
    </source>
</evidence>
<dbReference type="AlphaFoldDB" id="A0A4R2M0Z3"/>
<evidence type="ECO:0000256" key="6">
    <source>
        <dbReference type="PROSITE-ProRule" id="PRU00169"/>
    </source>
</evidence>
<dbReference type="OrthoDB" id="8552871at2"/>
<evidence type="ECO:0000259" key="9">
    <source>
        <dbReference type="PROSITE" id="PS50110"/>
    </source>
</evidence>
<evidence type="ECO:0000313" key="13">
    <source>
        <dbReference type="Proteomes" id="UP000295106"/>
    </source>
</evidence>
<dbReference type="SMART" id="SM00387">
    <property type="entry name" value="HATPase_c"/>
    <property type="match status" value="1"/>
</dbReference>
<dbReference type="RefSeq" id="WP_132649403.1">
    <property type="nucleotide sequence ID" value="NZ_NRRI01000074.1"/>
</dbReference>
<keyword evidence="3 6" id="KW-0597">Phosphoprotein</keyword>
<feature type="transmembrane region" description="Helical" evidence="7">
    <location>
        <begin position="170"/>
        <end position="189"/>
    </location>
</feature>
<dbReference type="SUPFAM" id="SSF52172">
    <property type="entry name" value="CheY-like"/>
    <property type="match status" value="1"/>
</dbReference>
<feature type="domain" description="Histidine kinase" evidence="8">
    <location>
        <begin position="753"/>
        <end position="971"/>
    </location>
</feature>
<dbReference type="SMART" id="SM00448">
    <property type="entry name" value="REC"/>
    <property type="match status" value="1"/>
</dbReference>
<dbReference type="PANTHER" id="PTHR43047">
    <property type="entry name" value="TWO-COMPONENT HISTIDINE PROTEIN KINASE"/>
    <property type="match status" value="1"/>
</dbReference>
<evidence type="ECO:0000259" key="11">
    <source>
        <dbReference type="PROSITE" id="PS50113"/>
    </source>
</evidence>
<dbReference type="SMART" id="SM00086">
    <property type="entry name" value="PAC"/>
    <property type="match status" value="2"/>
</dbReference>
<dbReference type="InterPro" id="IPR011006">
    <property type="entry name" value="CheY-like_superfamily"/>
</dbReference>
<dbReference type="SUPFAM" id="SSF55874">
    <property type="entry name" value="ATPase domain of HSP90 chaperone/DNA topoisomerase II/histidine kinase"/>
    <property type="match status" value="1"/>
</dbReference>
<feature type="transmembrane region" description="Helical" evidence="7">
    <location>
        <begin position="122"/>
        <end position="139"/>
    </location>
</feature>
<dbReference type="Gene3D" id="1.10.287.130">
    <property type="match status" value="1"/>
</dbReference>
<evidence type="ECO:0000259" key="10">
    <source>
        <dbReference type="PROSITE" id="PS50112"/>
    </source>
</evidence>
<proteinExistence type="predicted"/>
<keyword evidence="4" id="KW-0808">Transferase</keyword>
<feature type="domain" description="Response regulatory" evidence="9">
    <location>
        <begin position="984"/>
        <end position="1101"/>
    </location>
</feature>
<dbReference type="GO" id="GO:0000155">
    <property type="term" value="F:phosphorelay sensor kinase activity"/>
    <property type="evidence" value="ECO:0007669"/>
    <property type="project" value="InterPro"/>
</dbReference>
<dbReference type="SUPFAM" id="SSF47384">
    <property type="entry name" value="Homodimeric domain of signal transducing histidine kinase"/>
    <property type="match status" value="1"/>
</dbReference>
<evidence type="ECO:0000256" key="7">
    <source>
        <dbReference type="SAM" id="Phobius"/>
    </source>
</evidence>
<feature type="domain" description="PAS" evidence="10">
    <location>
        <begin position="345"/>
        <end position="415"/>
    </location>
</feature>
<dbReference type="CDD" id="cd00130">
    <property type="entry name" value="PAS"/>
    <property type="match status" value="2"/>
</dbReference>
<dbReference type="InterPro" id="IPR003661">
    <property type="entry name" value="HisK_dim/P_dom"/>
</dbReference>
<comment type="catalytic activity">
    <reaction evidence="1">
        <text>ATP + protein L-histidine = ADP + protein N-phospho-L-histidine.</text>
        <dbReference type="EC" id="2.7.13.3"/>
    </reaction>
</comment>
<feature type="modified residue" description="4-aspartylphosphate" evidence="6">
    <location>
        <position position="1034"/>
    </location>
</feature>
<dbReference type="EC" id="2.7.13.3" evidence="2"/>
<dbReference type="InterPro" id="IPR005467">
    <property type="entry name" value="His_kinase_dom"/>
</dbReference>
<dbReference type="Pfam" id="PF02518">
    <property type="entry name" value="HATPase_c"/>
    <property type="match status" value="1"/>
</dbReference>
<feature type="domain" description="PAC" evidence="11">
    <location>
        <begin position="417"/>
        <end position="469"/>
    </location>
</feature>